<evidence type="ECO:0000259" key="1">
    <source>
        <dbReference type="PROSITE" id="PS51186"/>
    </source>
</evidence>
<dbReference type="InterPro" id="IPR000182">
    <property type="entry name" value="GNAT_dom"/>
</dbReference>
<reference evidence="2" key="1">
    <citation type="submission" date="2023-02" db="EMBL/GenBank/DDBJ databases">
        <authorList>
            <person name="Palmer J.M."/>
        </authorList>
    </citation>
    <scope>NUCLEOTIDE SEQUENCE</scope>
    <source>
        <strain evidence="2">FW57</strain>
    </source>
</reference>
<protein>
    <recommendedName>
        <fullName evidence="1">N-acetyltransferase domain-containing protein</fullName>
    </recommendedName>
</protein>
<evidence type="ECO:0000313" key="2">
    <source>
        <dbReference type="EMBL" id="KAG7286224.1"/>
    </source>
</evidence>
<sequence>MPPPHELRAWTLQRDGLTYTLSTDPSLLDLAAINAAYASDMLYWAKPLPPATLKLCVEQSLCFGLYAHGTHDQSQAATNGSDGHGSKGEMIGFARLITDYTTFGYLTDVYVLAAHQGRGLGKWMMRCLDEVLNLWPHLRRCVLFTSGAGAVRMYRETLGAKDVAETSFLRGLVLMEKAGPAGAVVTRKKGEEDGGRE</sequence>
<dbReference type="PANTHER" id="PTHR43233">
    <property type="entry name" value="FAMILY N-ACETYLTRANSFERASE, PUTATIVE (AFU_ORTHOLOGUE AFUA_6G03350)-RELATED"/>
    <property type="match status" value="1"/>
</dbReference>
<gene>
    <name evidence="2" type="ORF">NEMBOFW57_008530</name>
</gene>
<dbReference type="AlphaFoldDB" id="A0AAD4ERZ6"/>
<dbReference type="PROSITE" id="PS51186">
    <property type="entry name" value="GNAT"/>
    <property type="match status" value="1"/>
</dbReference>
<feature type="domain" description="N-acetyltransferase" evidence="1">
    <location>
        <begin position="28"/>
        <end position="180"/>
    </location>
</feature>
<name>A0AAD4ERZ6_9PEZI</name>
<dbReference type="GO" id="GO:0016747">
    <property type="term" value="F:acyltransferase activity, transferring groups other than amino-acyl groups"/>
    <property type="evidence" value="ECO:0007669"/>
    <property type="project" value="InterPro"/>
</dbReference>
<dbReference type="InterPro" id="IPR016181">
    <property type="entry name" value="Acyl_CoA_acyltransferase"/>
</dbReference>
<dbReference type="Proteomes" id="UP001197093">
    <property type="component" value="Unassembled WGS sequence"/>
</dbReference>
<comment type="caution">
    <text evidence="2">The sequence shown here is derived from an EMBL/GenBank/DDBJ whole genome shotgun (WGS) entry which is preliminary data.</text>
</comment>
<evidence type="ECO:0000313" key="3">
    <source>
        <dbReference type="Proteomes" id="UP001197093"/>
    </source>
</evidence>
<accession>A0AAD4ERZ6</accession>
<keyword evidence="3" id="KW-1185">Reference proteome</keyword>
<organism evidence="2 3">
    <name type="scientific">Staphylotrichum longicolle</name>
    <dbReference type="NCBI Taxonomy" id="669026"/>
    <lineage>
        <taxon>Eukaryota</taxon>
        <taxon>Fungi</taxon>
        <taxon>Dikarya</taxon>
        <taxon>Ascomycota</taxon>
        <taxon>Pezizomycotina</taxon>
        <taxon>Sordariomycetes</taxon>
        <taxon>Sordariomycetidae</taxon>
        <taxon>Sordariales</taxon>
        <taxon>Chaetomiaceae</taxon>
        <taxon>Staphylotrichum</taxon>
    </lineage>
</organism>
<dbReference type="InterPro" id="IPR053144">
    <property type="entry name" value="Acetyltransferase_Butenolide"/>
</dbReference>
<dbReference type="SUPFAM" id="SSF55729">
    <property type="entry name" value="Acyl-CoA N-acyltransferases (Nat)"/>
    <property type="match status" value="1"/>
</dbReference>
<dbReference type="Pfam" id="PF00583">
    <property type="entry name" value="Acetyltransf_1"/>
    <property type="match status" value="1"/>
</dbReference>
<dbReference type="PANTHER" id="PTHR43233:SF1">
    <property type="entry name" value="FAMILY N-ACETYLTRANSFERASE, PUTATIVE (AFU_ORTHOLOGUE AFUA_6G03350)-RELATED"/>
    <property type="match status" value="1"/>
</dbReference>
<dbReference type="CDD" id="cd04301">
    <property type="entry name" value="NAT_SF"/>
    <property type="match status" value="1"/>
</dbReference>
<dbReference type="EMBL" id="JAHCVI010000004">
    <property type="protein sequence ID" value="KAG7286224.1"/>
    <property type="molecule type" value="Genomic_DNA"/>
</dbReference>
<dbReference type="Gene3D" id="3.40.630.30">
    <property type="match status" value="1"/>
</dbReference>
<proteinExistence type="predicted"/>